<dbReference type="SUPFAM" id="SSF52540">
    <property type="entry name" value="P-loop containing nucleoside triphosphate hydrolases"/>
    <property type="match status" value="1"/>
</dbReference>
<evidence type="ECO:0000256" key="5">
    <source>
        <dbReference type="ARBA" id="ARBA00023004"/>
    </source>
</evidence>
<dbReference type="GO" id="GO:0140663">
    <property type="term" value="F:ATP-dependent FeS chaperone activity"/>
    <property type="evidence" value="ECO:0007669"/>
    <property type="project" value="InterPro"/>
</dbReference>
<organism evidence="8">
    <name type="scientific">Cacopsylla melanoneura</name>
    <dbReference type="NCBI Taxonomy" id="428564"/>
    <lineage>
        <taxon>Eukaryota</taxon>
        <taxon>Metazoa</taxon>
        <taxon>Ecdysozoa</taxon>
        <taxon>Arthropoda</taxon>
        <taxon>Hexapoda</taxon>
        <taxon>Insecta</taxon>
        <taxon>Pterygota</taxon>
        <taxon>Neoptera</taxon>
        <taxon>Paraneoptera</taxon>
        <taxon>Hemiptera</taxon>
        <taxon>Sternorrhyncha</taxon>
        <taxon>Psylloidea</taxon>
        <taxon>Psyllidae</taxon>
        <taxon>Psyllinae</taxon>
        <taxon>Cacopsylla</taxon>
    </lineage>
</organism>
<evidence type="ECO:0000256" key="4">
    <source>
        <dbReference type="ARBA" id="ARBA00022840"/>
    </source>
</evidence>
<keyword evidence="2" id="KW-0479">Metal-binding</keyword>
<dbReference type="HAMAP" id="MF_02040">
    <property type="entry name" value="Mrp_NBP35"/>
    <property type="match status" value="1"/>
</dbReference>
<dbReference type="GO" id="GO:0005739">
    <property type="term" value="C:mitochondrion"/>
    <property type="evidence" value="ECO:0007669"/>
    <property type="project" value="TreeGrafter"/>
</dbReference>
<dbReference type="PANTHER" id="PTHR42961">
    <property type="entry name" value="IRON-SULFUR PROTEIN NUBPL"/>
    <property type="match status" value="1"/>
</dbReference>
<evidence type="ECO:0000256" key="6">
    <source>
        <dbReference type="ARBA" id="ARBA00023014"/>
    </source>
</evidence>
<sequence>MRLPSTMFMRFKSPTTWELPTSMMLQRVRHCSMTDHQQKLMSKNLPKRKPIEGVKKIVMIASSKGGVGKSTTTVNLATATKLCYPDKEVGILDADVFGPSIPILMNLPDTPLLNKENLMIPLVNYGVKCMSMGNLITEKSAAIWRGLMVMQALKKLTEQVQWGPCDILFIDTPPGTGDTHLSLIQTLPIDAAVIITIPDTLSLQVAQRGYTMFKKLNIPVAGLVMNMNTVLCPSCKHSFELYENRLNQFDELNELPLLENIPMSKDVKQCTHTHVPVVISHPKSEVSQIYSSLAHKIVNFVELKQDHIQQ</sequence>
<proteinExistence type="inferred from homology"/>
<dbReference type="EMBL" id="HBUF01520824">
    <property type="protein sequence ID" value="CAG6748818.1"/>
    <property type="molecule type" value="Transcribed_RNA"/>
</dbReference>
<evidence type="ECO:0000256" key="3">
    <source>
        <dbReference type="ARBA" id="ARBA00022741"/>
    </source>
</evidence>
<dbReference type="GO" id="GO:0032981">
    <property type="term" value="P:mitochondrial respiratory chain complex I assembly"/>
    <property type="evidence" value="ECO:0007669"/>
    <property type="project" value="TreeGrafter"/>
</dbReference>
<keyword evidence="3" id="KW-0547">Nucleotide-binding</keyword>
<accession>A0A8D8ZJD8</accession>
<dbReference type="InterPro" id="IPR044304">
    <property type="entry name" value="NUBPL-like"/>
</dbReference>
<dbReference type="InterPro" id="IPR019591">
    <property type="entry name" value="Mrp/NBP35_ATP-bd"/>
</dbReference>
<keyword evidence="1" id="KW-0004">4Fe-4S</keyword>
<keyword evidence="4" id="KW-0067">ATP-binding</keyword>
<evidence type="ECO:0000256" key="1">
    <source>
        <dbReference type="ARBA" id="ARBA00022485"/>
    </source>
</evidence>
<dbReference type="InterPro" id="IPR027417">
    <property type="entry name" value="P-loop_NTPase"/>
</dbReference>
<dbReference type="EMBL" id="HBUF01345635">
    <property type="protein sequence ID" value="CAG6709056.1"/>
    <property type="molecule type" value="Transcribed_RNA"/>
</dbReference>
<dbReference type="GO" id="GO:0016226">
    <property type="term" value="P:iron-sulfur cluster assembly"/>
    <property type="evidence" value="ECO:0007669"/>
    <property type="project" value="InterPro"/>
</dbReference>
<keyword evidence="5" id="KW-0408">Iron</keyword>
<reference evidence="8" key="1">
    <citation type="submission" date="2021-05" db="EMBL/GenBank/DDBJ databases">
        <authorList>
            <person name="Alioto T."/>
            <person name="Alioto T."/>
            <person name="Gomez Garrido J."/>
        </authorList>
    </citation>
    <scope>NUCLEOTIDE SEQUENCE</scope>
</reference>
<dbReference type="GO" id="GO:0051539">
    <property type="term" value="F:4 iron, 4 sulfur cluster binding"/>
    <property type="evidence" value="ECO:0007669"/>
    <property type="project" value="UniProtKB-KW"/>
</dbReference>
<evidence type="ECO:0000256" key="2">
    <source>
        <dbReference type="ARBA" id="ARBA00022723"/>
    </source>
</evidence>
<keyword evidence="6" id="KW-0411">Iron-sulfur</keyword>
<dbReference type="FunFam" id="3.40.50.300:FF:001278">
    <property type="entry name" value="Iron-sulfur cluster carrier protein"/>
    <property type="match status" value="1"/>
</dbReference>
<dbReference type="AlphaFoldDB" id="A0A8D8ZJD8"/>
<evidence type="ECO:0000313" key="8">
    <source>
        <dbReference type="EMBL" id="CAG6748818.1"/>
    </source>
</evidence>
<dbReference type="GO" id="GO:0005524">
    <property type="term" value="F:ATP binding"/>
    <property type="evidence" value="ECO:0007669"/>
    <property type="project" value="UniProtKB-KW"/>
</dbReference>
<dbReference type="GO" id="GO:0046872">
    <property type="term" value="F:metal ion binding"/>
    <property type="evidence" value="ECO:0007669"/>
    <property type="project" value="UniProtKB-KW"/>
</dbReference>
<evidence type="ECO:0000256" key="7">
    <source>
        <dbReference type="ARBA" id="ARBA00024036"/>
    </source>
</evidence>
<dbReference type="Pfam" id="PF10609">
    <property type="entry name" value="ParA"/>
    <property type="match status" value="1"/>
</dbReference>
<dbReference type="PANTHER" id="PTHR42961:SF2">
    <property type="entry name" value="IRON-SULFUR PROTEIN NUBPL"/>
    <property type="match status" value="1"/>
</dbReference>
<dbReference type="InterPro" id="IPR033756">
    <property type="entry name" value="YlxH/NBP35"/>
</dbReference>
<comment type="similarity">
    <text evidence="7">Belongs to the Mrp/NBP35 ATP-binding proteins family.</text>
</comment>
<dbReference type="EMBL" id="HBUF01204520">
    <property type="protein sequence ID" value="CAG6663152.1"/>
    <property type="molecule type" value="Transcribed_RNA"/>
</dbReference>
<dbReference type="CDD" id="cd02037">
    <property type="entry name" value="Mrp_NBP35"/>
    <property type="match status" value="1"/>
</dbReference>
<dbReference type="Gene3D" id="3.40.50.300">
    <property type="entry name" value="P-loop containing nucleotide triphosphate hydrolases"/>
    <property type="match status" value="1"/>
</dbReference>
<name>A0A8D8ZJD8_9HEMI</name>
<protein>
    <submittedName>
        <fullName evidence="8">Iron-sulfur protein NUBPL</fullName>
    </submittedName>
</protein>